<gene>
    <name evidence="8" type="ORF">RD792_005291</name>
</gene>
<accession>A0ABR0DJT8</accession>
<name>A0ABR0DJT8_9LAMI</name>
<feature type="domain" description="BHLH" evidence="7">
    <location>
        <begin position="67"/>
        <end position="119"/>
    </location>
</feature>
<dbReference type="Proteomes" id="UP001291926">
    <property type="component" value="Unassembled WGS sequence"/>
</dbReference>
<evidence type="ECO:0000256" key="6">
    <source>
        <dbReference type="SAM" id="MobiDB-lite"/>
    </source>
</evidence>
<keyword evidence="4" id="KW-0804">Transcription</keyword>
<dbReference type="SUPFAM" id="SSF47459">
    <property type="entry name" value="HLH, helix-loop-helix DNA-binding domain"/>
    <property type="match status" value="1"/>
</dbReference>
<keyword evidence="5" id="KW-0539">Nucleus</keyword>
<evidence type="ECO:0000256" key="3">
    <source>
        <dbReference type="ARBA" id="ARBA00023125"/>
    </source>
</evidence>
<dbReference type="InterPro" id="IPR036638">
    <property type="entry name" value="HLH_DNA-bd_sf"/>
</dbReference>
<evidence type="ECO:0000313" key="9">
    <source>
        <dbReference type="Proteomes" id="UP001291926"/>
    </source>
</evidence>
<dbReference type="PROSITE" id="PS50888">
    <property type="entry name" value="BHLH"/>
    <property type="match status" value="1"/>
</dbReference>
<dbReference type="CDD" id="cd18914">
    <property type="entry name" value="bHLH_AtORG2_like"/>
    <property type="match status" value="1"/>
</dbReference>
<comment type="caution">
    <text evidence="8">The sequence shown here is derived from an EMBL/GenBank/DDBJ whole genome shotgun (WGS) entry which is preliminary data.</text>
</comment>
<proteinExistence type="predicted"/>
<dbReference type="PANTHER" id="PTHR13935:SF106">
    <property type="entry name" value="ACHAETE-SCUTE COMPLEX PROTEIN T5-RELATED"/>
    <property type="match status" value="1"/>
</dbReference>
<dbReference type="InterPro" id="IPR011598">
    <property type="entry name" value="bHLH_dom"/>
</dbReference>
<dbReference type="Pfam" id="PF00010">
    <property type="entry name" value="HLH"/>
    <property type="match status" value="1"/>
</dbReference>
<evidence type="ECO:0000313" key="8">
    <source>
        <dbReference type="EMBL" id="KAK4489482.1"/>
    </source>
</evidence>
<dbReference type="InterPro" id="IPR015660">
    <property type="entry name" value="MASH1/Ascl1a-like"/>
</dbReference>
<evidence type="ECO:0000256" key="5">
    <source>
        <dbReference type="ARBA" id="ARBA00023242"/>
    </source>
</evidence>
<evidence type="ECO:0000259" key="7">
    <source>
        <dbReference type="PROSITE" id="PS50888"/>
    </source>
</evidence>
<dbReference type="Gene3D" id="4.10.280.10">
    <property type="entry name" value="Helix-loop-helix DNA-binding domain"/>
    <property type="match status" value="1"/>
</dbReference>
<protein>
    <recommendedName>
        <fullName evidence="7">BHLH domain-containing protein</fullName>
    </recommendedName>
</protein>
<sequence length="255" mass="28103">MPLKSAAGGLGSSVPGHDGLRSKNPGHRAADPRPPPALDGVGGGGFTGGWDNIQENKNDEENNEGKIKKVMHRDIERQRRQEMGSLYASLRTLLPIEYIKGKRSISARMNGAVNFIKHTEKNMKELRIRRDKLKSLSTSDGSGNGSSNLSVKKFHNKPARTVNRRADWPLVLLVEPTAFITLGAFITVAITSYHFHSADRNHSSDDHSAEPKLNSSDLSLLKIHQSESFLQQKISSLLDHIFDSAEVSSSLVKYL</sequence>
<evidence type="ECO:0000256" key="2">
    <source>
        <dbReference type="ARBA" id="ARBA00023015"/>
    </source>
</evidence>
<feature type="region of interest" description="Disordered" evidence="6">
    <location>
        <begin position="1"/>
        <end position="75"/>
    </location>
</feature>
<comment type="subcellular location">
    <subcellularLocation>
        <location evidence="1">Nucleus</location>
    </subcellularLocation>
</comment>
<organism evidence="8 9">
    <name type="scientific">Penstemon davidsonii</name>
    <dbReference type="NCBI Taxonomy" id="160366"/>
    <lineage>
        <taxon>Eukaryota</taxon>
        <taxon>Viridiplantae</taxon>
        <taxon>Streptophyta</taxon>
        <taxon>Embryophyta</taxon>
        <taxon>Tracheophyta</taxon>
        <taxon>Spermatophyta</taxon>
        <taxon>Magnoliopsida</taxon>
        <taxon>eudicotyledons</taxon>
        <taxon>Gunneridae</taxon>
        <taxon>Pentapetalae</taxon>
        <taxon>asterids</taxon>
        <taxon>lamiids</taxon>
        <taxon>Lamiales</taxon>
        <taxon>Plantaginaceae</taxon>
        <taxon>Cheloneae</taxon>
        <taxon>Penstemon</taxon>
    </lineage>
</organism>
<keyword evidence="3" id="KW-0238">DNA-binding</keyword>
<keyword evidence="9" id="KW-1185">Reference proteome</keyword>
<keyword evidence="2" id="KW-0805">Transcription regulation</keyword>
<dbReference type="EMBL" id="JAYDYQ010001088">
    <property type="protein sequence ID" value="KAK4489482.1"/>
    <property type="molecule type" value="Genomic_DNA"/>
</dbReference>
<evidence type="ECO:0000256" key="1">
    <source>
        <dbReference type="ARBA" id="ARBA00004123"/>
    </source>
</evidence>
<feature type="compositionally biased region" description="Basic and acidic residues" evidence="6">
    <location>
        <begin position="54"/>
        <end position="75"/>
    </location>
</feature>
<reference evidence="8 9" key="1">
    <citation type="journal article" date="2023" name="bioRxiv">
        <title>Genome report: Whole genome sequence and annotation of Penstemon davidsonii.</title>
        <authorList>
            <person name="Ostevik K.L."/>
            <person name="Alabady M."/>
            <person name="Zhang M."/>
            <person name="Rausher M.D."/>
        </authorList>
    </citation>
    <scope>NUCLEOTIDE SEQUENCE [LARGE SCALE GENOMIC DNA]</scope>
    <source>
        <strain evidence="8">DNT005</strain>
        <tissue evidence="8">Whole leaf</tissue>
    </source>
</reference>
<evidence type="ECO:0000256" key="4">
    <source>
        <dbReference type="ARBA" id="ARBA00023163"/>
    </source>
</evidence>
<dbReference type="PANTHER" id="PTHR13935">
    <property type="entry name" value="ACHAETE-SCUTE TRANSCRIPTION FACTOR-RELATED"/>
    <property type="match status" value="1"/>
</dbReference>